<dbReference type="RefSeq" id="WP_111250403.1">
    <property type="nucleotide sequence ID" value="NZ_QKWH01000003.1"/>
</dbReference>
<dbReference type="AlphaFoldDB" id="A0A2W5WZC5"/>
<proteinExistence type="predicted"/>
<comment type="caution">
    <text evidence="1">The sequence shown here is derived from an EMBL/GenBank/DDBJ whole genome shotgun (WGS) entry which is preliminary data.</text>
</comment>
<evidence type="ECO:0000313" key="2">
    <source>
        <dbReference type="Proteomes" id="UP000248783"/>
    </source>
</evidence>
<reference evidence="1 2" key="1">
    <citation type="submission" date="2018-06" db="EMBL/GenBank/DDBJ databases">
        <title>Whole genome sequencing of a novel hydrocarbon degrading bacterial strain, PW21 isolated from oil contaminated produced water sample.</title>
        <authorList>
            <person name="Nagkirti P."/>
            <person name="Shaikh A."/>
            <person name="Gowdaman V."/>
            <person name="Engineer A.E."/>
            <person name="Dagar S."/>
            <person name="Dhakephalkar P.K."/>
        </authorList>
    </citation>
    <scope>NUCLEOTIDE SEQUENCE [LARGE SCALE GENOMIC DNA]</scope>
    <source>
        <strain evidence="1 2">PW21</strain>
    </source>
</reference>
<dbReference type="Proteomes" id="UP000248783">
    <property type="component" value="Unassembled WGS sequence"/>
</dbReference>
<organism evidence="1 2">
    <name type="scientific">Xylanimonas oleitrophica</name>
    <dbReference type="NCBI Taxonomy" id="2607479"/>
    <lineage>
        <taxon>Bacteria</taxon>
        <taxon>Bacillati</taxon>
        <taxon>Actinomycetota</taxon>
        <taxon>Actinomycetes</taxon>
        <taxon>Micrococcales</taxon>
        <taxon>Promicromonosporaceae</taxon>
        <taxon>Xylanimonas</taxon>
    </lineage>
</organism>
<sequence>MRRETRADGALLLRRLASWCDELGEQEKSERIQGLARELAAGPGAARERQLWADVVRELRGGHGTIGDRYLAHPDGSPDPVRSAELLSVLRQLRRAARRSLPWLTYRRLWKVGR</sequence>
<protein>
    <submittedName>
        <fullName evidence="1">Uncharacterized protein</fullName>
    </submittedName>
</protein>
<evidence type="ECO:0000313" key="1">
    <source>
        <dbReference type="EMBL" id="PZR53736.1"/>
    </source>
</evidence>
<dbReference type="EMBL" id="QKWH01000003">
    <property type="protein sequence ID" value="PZR53736.1"/>
    <property type="molecule type" value="Genomic_DNA"/>
</dbReference>
<accession>A0A2W5WZC5</accession>
<gene>
    <name evidence="1" type="ORF">DNL40_06325</name>
</gene>
<name>A0A2W5WZC5_9MICO</name>
<keyword evidence="2" id="KW-1185">Reference proteome</keyword>